<feature type="region of interest" description="Disordered" evidence="1">
    <location>
        <begin position="227"/>
        <end position="262"/>
    </location>
</feature>
<proteinExistence type="predicted"/>
<name>A0A8J2RA31_9CRUS</name>
<evidence type="ECO:0000256" key="2">
    <source>
        <dbReference type="SAM" id="SignalP"/>
    </source>
</evidence>
<feature type="compositionally biased region" description="Basic and acidic residues" evidence="1">
    <location>
        <begin position="228"/>
        <end position="241"/>
    </location>
</feature>
<feature type="compositionally biased region" description="Polar residues" evidence="1">
    <location>
        <begin position="336"/>
        <end position="362"/>
    </location>
</feature>
<dbReference type="OrthoDB" id="6351254at2759"/>
<comment type="caution">
    <text evidence="3">The sequence shown here is derived from an EMBL/GenBank/DDBJ whole genome shotgun (WGS) entry which is preliminary data.</text>
</comment>
<feature type="chain" id="PRO_5035153220" evidence="2">
    <location>
        <begin position="20"/>
        <end position="484"/>
    </location>
</feature>
<evidence type="ECO:0000256" key="1">
    <source>
        <dbReference type="SAM" id="MobiDB-lite"/>
    </source>
</evidence>
<keyword evidence="2" id="KW-0732">Signal</keyword>
<gene>
    <name evidence="3" type="ORF">DGAL_LOCUS97</name>
</gene>
<protein>
    <submittedName>
        <fullName evidence="3">Uncharacterized protein</fullName>
    </submittedName>
</protein>
<reference evidence="3" key="1">
    <citation type="submission" date="2021-11" db="EMBL/GenBank/DDBJ databases">
        <authorList>
            <person name="Schell T."/>
        </authorList>
    </citation>
    <scope>NUCLEOTIDE SEQUENCE</scope>
    <source>
        <strain evidence="3">M5</strain>
    </source>
</reference>
<feature type="signal peptide" evidence="2">
    <location>
        <begin position="1"/>
        <end position="19"/>
    </location>
</feature>
<dbReference type="EMBL" id="CAKKLH010000001">
    <property type="protein sequence ID" value="CAH0098050.1"/>
    <property type="molecule type" value="Genomic_DNA"/>
</dbReference>
<accession>A0A8J2RA31</accession>
<dbReference type="Proteomes" id="UP000789390">
    <property type="component" value="Unassembled WGS sequence"/>
</dbReference>
<feature type="region of interest" description="Disordered" evidence="1">
    <location>
        <begin position="334"/>
        <end position="368"/>
    </location>
</feature>
<dbReference type="AlphaFoldDB" id="A0A8J2RA31"/>
<keyword evidence="4" id="KW-1185">Reference proteome</keyword>
<organism evidence="3 4">
    <name type="scientific">Daphnia galeata</name>
    <dbReference type="NCBI Taxonomy" id="27404"/>
    <lineage>
        <taxon>Eukaryota</taxon>
        <taxon>Metazoa</taxon>
        <taxon>Ecdysozoa</taxon>
        <taxon>Arthropoda</taxon>
        <taxon>Crustacea</taxon>
        <taxon>Branchiopoda</taxon>
        <taxon>Diplostraca</taxon>
        <taxon>Cladocera</taxon>
        <taxon>Anomopoda</taxon>
        <taxon>Daphniidae</taxon>
        <taxon>Daphnia</taxon>
    </lineage>
</organism>
<evidence type="ECO:0000313" key="3">
    <source>
        <dbReference type="EMBL" id="CAH0098050.1"/>
    </source>
</evidence>
<sequence>MTRLKQLTITCLMVVVSSALSPTAPHDQPYSSINFYGKRPQPVFQQETLIPSTESSTNEELLSHSLGAAKVIIRPVSQLSTLAPLQSQQQENDSKADGCKCEPINSCPIELMDFRFAVSCEYGTVRCCRPLEPVLIKETTSSRPVVVTPASTLKWPRKSCRCKPRNECDEQTIDRKSEMGCSVGNVRCCETGTSIGNSKTETSPDAHVLGGNGFRPVQLPFLKMPQPADERISEHEPRPTDQELQPIENVSPTSENVSTEDSLLATTTEKEQEEIKEQLGEQQNNTPLAVQHFRPSQPVSLTQQQQINPQFAPQQQINPQFAVPIRPSISPIRNPMFNSFPLNQNQNPPPGSSLQQPTNKQPSVGIPFQQLQPPIRPMNSNFRPQNNVEVNTHQLGQPIHTQFQPSFPMSPPPMIQQGAEKPFNFQPPMGSPIFNQQQMPPQRRPIMPQLNDFPQQTFQRPPPLPASTSGGGGFFSSLMNMFGN</sequence>
<evidence type="ECO:0000313" key="4">
    <source>
        <dbReference type="Proteomes" id="UP000789390"/>
    </source>
</evidence>
<feature type="compositionally biased region" description="Polar residues" evidence="1">
    <location>
        <begin position="248"/>
        <end position="262"/>
    </location>
</feature>